<dbReference type="InterPro" id="IPR050268">
    <property type="entry name" value="NADH-dep_flavin_reductase"/>
</dbReference>
<dbReference type="GO" id="GO:0042602">
    <property type="term" value="F:riboflavin reductase (NADPH) activity"/>
    <property type="evidence" value="ECO:0007669"/>
    <property type="project" value="TreeGrafter"/>
</dbReference>
<dbReference type="PANTHER" id="PTHR30466">
    <property type="entry name" value="FLAVIN REDUCTASE"/>
    <property type="match status" value="1"/>
</dbReference>
<gene>
    <name evidence="3" type="ordered locus">Sde_1727</name>
</gene>
<evidence type="ECO:0000313" key="3">
    <source>
        <dbReference type="EMBL" id="ABD80987.1"/>
    </source>
</evidence>
<dbReference type="GO" id="GO:0006208">
    <property type="term" value="P:pyrimidine nucleobase catabolic process"/>
    <property type="evidence" value="ECO:0007669"/>
    <property type="project" value="TreeGrafter"/>
</dbReference>
<accession>Q21JZ2</accession>
<dbReference type="InterPro" id="IPR002563">
    <property type="entry name" value="Flavin_Rdtase-like_dom"/>
</dbReference>
<dbReference type="InterPro" id="IPR012349">
    <property type="entry name" value="Split_barrel_FMN-bd"/>
</dbReference>
<dbReference type="EMBL" id="CP000282">
    <property type="protein sequence ID" value="ABD80987.1"/>
    <property type="molecule type" value="Genomic_DNA"/>
</dbReference>
<dbReference type="KEGG" id="sde:Sde_1727"/>
<dbReference type="SUPFAM" id="SSF50475">
    <property type="entry name" value="FMN-binding split barrel"/>
    <property type="match status" value="1"/>
</dbReference>
<dbReference type="Proteomes" id="UP000001947">
    <property type="component" value="Chromosome"/>
</dbReference>
<keyword evidence="4" id="KW-1185">Reference proteome</keyword>
<name>Q21JZ2_SACD2</name>
<evidence type="ECO:0000259" key="2">
    <source>
        <dbReference type="SMART" id="SM00903"/>
    </source>
</evidence>
<dbReference type="STRING" id="203122.Sde_1727"/>
<dbReference type="eggNOG" id="COG1853">
    <property type="taxonomic scope" value="Bacteria"/>
</dbReference>
<dbReference type="PANTHER" id="PTHR30466:SF1">
    <property type="entry name" value="FMN REDUCTASE (NADH) RUTF"/>
    <property type="match status" value="1"/>
</dbReference>
<protein>
    <submittedName>
        <fullName evidence="3">Flavin reductase-like, FMN-binding</fullName>
    </submittedName>
</protein>
<proteinExistence type="predicted"/>
<keyword evidence="1" id="KW-0560">Oxidoreductase</keyword>
<evidence type="ECO:0000313" key="4">
    <source>
        <dbReference type="Proteomes" id="UP000001947"/>
    </source>
</evidence>
<dbReference type="OrthoDB" id="6401628at2"/>
<reference evidence="3 4" key="1">
    <citation type="journal article" date="2008" name="PLoS Genet.">
        <title>Complete genome sequence of the complex carbohydrate-degrading marine bacterium, Saccharophagus degradans strain 2-40 T.</title>
        <authorList>
            <person name="Weiner R.M."/>
            <person name="Taylor L.E.II."/>
            <person name="Henrissat B."/>
            <person name="Hauser L."/>
            <person name="Land M."/>
            <person name="Coutinho P.M."/>
            <person name="Rancurel C."/>
            <person name="Saunders E.H."/>
            <person name="Longmire A.G."/>
            <person name="Zhang H."/>
            <person name="Bayer E.A."/>
            <person name="Gilbert H.J."/>
            <person name="Larimer F."/>
            <person name="Zhulin I.B."/>
            <person name="Ekborg N.A."/>
            <person name="Lamed R."/>
            <person name="Richardson P.M."/>
            <person name="Borovok I."/>
            <person name="Hutcheson S."/>
        </authorList>
    </citation>
    <scope>NUCLEOTIDE SEQUENCE [LARGE SCALE GENOMIC DNA]</scope>
    <source>
        <strain evidence="4">2-40 / ATCC 43961 / DSM 17024</strain>
    </source>
</reference>
<evidence type="ECO:0000256" key="1">
    <source>
        <dbReference type="ARBA" id="ARBA00023002"/>
    </source>
</evidence>
<dbReference type="Gene3D" id="2.30.110.10">
    <property type="entry name" value="Electron Transport, Fmn-binding Protein, Chain A"/>
    <property type="match status" value="1"/>
</dbReference>
<dbReference type="SMART" id="SM00903">
    <property type="entry name" value="Flavin_Reduct"/>
    <property type="match status" value="1"/>
</dbReference>
<dbReference type="Pfam" id="PF01613">
    <property type="entry name" value="Flavin_Reduct"/>
    <property type="match status" value="1"/>
</dbReference>
<dbReference type="RefSeq" id="WP_011468207.1">
    <property type="nucleotide sequence ID" value="NC_007912.1"/>
</dbReference>
<organism evidence="3 4">
    <name type="scientific">Saccharophagus degradans (strain 2-40 / ATCC 43961 / DSM 17024)</name>
    <dbReference type="NCBI Taxonomy" id="203122"/>
    <lineage>
        <taxon>Bacteria</taxon>
        <taxon>Pseudomonadati</taxon>
        <taxon>Pseudomonadota</taxon>
        <taxon>Gammaproteobacteria</taxon>
        <taxon>Cellvibrionales</taxon>
        <taxon>Cellvibrionaceae</taxon>
        <taxon>Saccharophagus</taxon>
    </lineage>
</organism>
<dbReference type="GO" id="GO:0010181">
    <property type="term" value="F:FMN binding"/>
    <property type="evidence" value="ECO:0007669"/>
    <property type="project" value="InterPro"/>
</dbReference>
<sequence length="168" mass="18252">MSGSSIESAGVTLAQQMRDGMRRLASGVCVVTANNLLKQRFAMTASSVTSLSDNPPSLLVCINTDSRINQPLLETQSFCINILSASHQLVSNTCASPNTDEQRFEVGDWVKNQETGLYYLNDAEAVFFCEKVNVLQHGTHNIFIGNITKVSTSQAEATPLIYLNGGYV</sequence>
<feature type="domain" description="Flavin reductase like" evidence="2">
    <location>
        <begin position="21"/>
        <end position="168"/>
    </location>
</feature>
<dbReference type="GeneID" id="98613401"/>
<dbReference type="HOGENOM" id="CLU_059021_2_1_6"/>
<dbReference type="AlphaFoldDB" id="Q21JZ2"/>